<dbReference type="InterPro" id="IPR036259">
    <property type="entry name" value="MFS_trans_sf"/>
</dbReference>
<dbReference type="PANTHER" id="PTHR48022">
    <property type="entry name" value="PLASTIDIC GLUCOSE TRANSPORTER 4"/>
    <property type="match status" value="1"/>
</dbReference>
<dbReference type="Proteomes" id="UP000613401">
    <property type="component" value="Unassembled WGS sequence"/>
</dbReference>
<dbReference type="AlphaFoldDB" id="A0A8H4FMM1"/>
<feature type="transmembrane region" description="Helical" evidence="8">
    <location>
        <begin position="233"/>
        <end position="251"/>
    </location>
</feature>
<keyword evidence="4 8" id="KW-0812">Transmembrane</keyword>
<evidence type="ECO:0000259" key="9">
    <source>
        <dbReference type="PROSITE" id="PS50850"/>
    </source>
</evidence>
<feature type="domain" description="Major facilitator superfamily (MFS) profile" evidence="9">
    <location>
        <begin position="63"/>
        <end position="509"/>
    </location>
</feature>
<feature type="transmembrane region" description="Helical" evidence="8">
    <location>
        <begin position="141"/>
        <end position="159"/>
    </location>
</feature>
<dbReference type="GO" id="GO:0005351">
    <property type="term" value="F:carbohydrate:proton symporter activity"/>
    <property type="evidence" value="ECO:0007669"/>
    <property type="project" value="TreeGrafter"/>
</dbReference>
<reference evidence="10" key="1">
    <citation type="journal article" date="2020" name="Phytopathology">
        <title>Genome sequence and comparative analysis of Colletotrichum gloeosporioides isolated from Liriodendron leaves.</title>
        <authorList>
            <person name="Fu F.F."/>
            <person name="Hao Z."/>
            <person name="Wang P."/>
            <person name="Lu Y."/>
            <person name="Xue L.J."/>
            <person name="Wei G."/>
            <person name="Tian Y."/>
            <person name="Baishi H."/>
            <person name="Xu H."/>
            <person name="Shi J."/>
            <person name="Cheng T."/>
            <person name="Wang G."/>
            <person name="Yi Y."/>
            <person name="Chen J."/>
        </authorList>
    </citation>
    <scope>NUCLEOTIDE SEQUENCE</scope>
    <source>
        <strain evidence="10">Lc1</strain>
    </source>
</reference>
<evidence type="ECO:0000256" key="3">
    <source>
        <dbReference type="ARBA" id="ARBA00022448"/>
    </source>
</evidence>
<feature type="transmembrane region" description="Helical" evidence="8">
    <location>
        <begin position="486"/>
        <end position="505"/>
    </location>
</feature>
<accession>A0A8H4FMM1</accession>
<dbReference type="GeneID" id="69014737"/>
<evidence type="ECO:0000256" key="5">
    <source>
        <dbReference type="ARBA" id="ARBA00022989"/>
    </source>
</evidence>
<feature type="transmembrane region" description="Helical" evidence="8">
    <location>
        <begin position="453"/>
        <end position="474"/>
    </location>
</feature>
<comment type="similarity">
    <text evidence="2 7">Belongs to the major facilitator superfamily. Sugar transporter (TC 2.A.1.1) family.</text>
</comment>
<sequence>MTQDHDGAHIAEKPNGDHLEEAAEMDHEAGISKEGAEVTPITSAFADWGRAKCIKKFWRLYACGLSVSLAGMYAGYANSVVGSIVANEGFIKQFATVRDPRTGQPALNANHVSLWSSMFFVTAIAIQLIAPHTADRFGRKFNMWGVTFFLTMSIIVAIISKDWIVLLVARLIAGCAGGMMGTSVMVYMSEIAMPQFRGALLGSFSLAFSLGQVFLAIGLKILEDTNPMHFRNIFYSEFVFCGLWIMPMLFLPESPAWYASKGNHEEAKKSLRRLVGDVEGYDVEHEYAVMRYEIDQSIALSQSLGGDSDWKALMTPINLKRAIISTLPLTFQNVVGVPLMFGYTTYFFSMANVEDPFLGKIIINAILLVGIILSFYMVDKVGRRTLVLGGGFGMMIICFIVGGLGFMQPTSASGPVLIALCGIWAFLYANSLAPIGWISLVEVSSPKLRAKTTSLAVTVQYITGIIFNYTVPLMLSNQYAGWQQKIGLFFGGVTFVYLIPCILLYPETKGRTYQELDELFERRIPAWKFAKTKTAHQAGIELRARDL</sequence>
<evidence type="ECO:0000256" key="8">
    <source>
        <dbReference type="SAM" id="Phobius"/>
    </source>
</evidence>
<dbReference type="PANTHER" id="PTHR48022:SF68">
    <property type="entry name" value="MAJOR FACILITATOR SUPERFAMILY (MFS) PROFILE DOMAIN-CONTAINING PROTEIN-RELATED"/>
    <property type="match status" value="1"/>
</dbReference>
<dbReference type="InterPro" id="IPR050360">
    <property type="entry name" value="MFS_Sugar_Transporters"/>
</dbReference>
<keyword evidence="5 8" id="KW-1133">Transmembrane helix</keyword>
<protein>
    <submittedName>
        <fullName evidence="10">Maltose permease MAL31</fullName>
    </submittedName>
</protein>
<evidence type="ECO:0000256" key="4">
    <source>
        <dbReference type="ARBA" id="ARBA00022692"/>
    </source>
</evidence>
<dbReference type="GO" id="GO:0016020">
    <property type="term" value="C:membrane"/>
    <property type="evidence" value="ECO:0007669"/>
    <property type="project" value="UniProtKB-SubCell"/>
</dbReference>
<feature type="transmembrane region" description="Helical" evidence="8">
    <location>
        <begin position="165"/>
        <end position="187"/>
    </location>
</feature>
<proteinExistence type="inferred from homology"/>
<comment type="caution">
    <text evidence="10">The sequence shown here is derived from an EMBL/GenBank/DDBJ whole genome shotgun (WGS) entry which is preliminary data.</text>
</comment>
<dbReference type="InterPro" id="IPR005829">
    <property type="entry name" value="Sugar_transporter_CS"/>
</dbReference>
<evidence type="ECO:0000256" key="7">
    <source>
        <dbReference type="RuleBase" id="RU003346"/>
    </source>
</evidence>
<dbReference type="EMBL" id="WVTB01000027">
    <property type="protein sequence ID" value="KAF3807858.1"/>
    <property type="molecule type" value="Genomic_DNA"/>
</dbReference>
<feature type="transmembrane region" description="Helical" evidence="8">
    <location>
        <begin position="416"/>
        <end position="441"/>
    </location>
</feature>
<dbReference type="Pfam" id="PF00083">
    <property type="entry name" value="Sugar_tr"/>
    <property type="match status" value="1"/>
</dbReference>
<dbReference type="NCBIfam" id="TIGR00879">
    <property type="entry name" value="SP"/>
    <property type="match status" value="1"/>
</dbReference>
<dbReference type="InterPro" id="IPR020846">
    <property type="entry name" value="MFS_dom"/>
</dbReference>
<evidence type="ECO:0000256" key="2">
    <source>
        <dbReference type="ARBA" id="ARBA00010992"/>
    </source>
</evidence>
<dbReference type="PROSITE" id="PS50850">
    <property type="entry name" value="MFS"/>
    <property type="match status" value="1"/>
</dbReference>
<dbReference type="PROSITE" id="PS00216">
    <property type="entry name" value="SUGAR_TRANSPORT_1"/>
    <property type="match status" value="1"/>
</dbReference>
<gene>
    <name evidence="10" type="ORF">GCG54_00007593</name>
</gene>
<dbReference type="SUPFAM" id="SSF103473">
    <property type="entry name" value="MFS general substrate transporter"/>
    <property type="match status" value="1"/>
</dbReference>
<keyword evidence="3 7" id="KW-0813">Transport</keyword>
<name>A0A8H4FMM1_COLGL</name>
<feature type="transmembrane region" description="Helical" evidence="8">
    <location>
        <begin position="322"/>
        <end position="341"/>
    </location>
</feature>
<organism evidence="10 11">
    <name type="scientific">Colletotrichum gloeosporioides</name>
    <name type="common">Anthracnose fungus</name>
    <name type="synonym">Glomerella cingulata</name>
    <dbReference type="NCBI Taxonomy" id="474922"/>
    <lineage>
        <taxon>Eukaryota</taxon>
        <taxon>Fungi</taxon>
        <taxon>Dikarya</taxon>
        <taxon>Ascomycota</taxon>
        <taxon>Pezizomycotina</taxon>
        <taxon>Sordariomycetes</taxon>
        <taxon>Hypocreomycetidae</taxon>
        <taxon>Glomerellales</taxon>
        <taxon>Glomerellaceae</taxon>
        <taxon>Colletotrichum</taxon>
        <taxon>Colletotrichum gloeosporioides species complex</taxon>
    </lineage>
</organism>
<dbReference type="InterPro" id="IPR005828">
    <property type="entry name" value="MFS_sugar_transport-like"/>
</dbReference>
<feature type="transmembrane region" description="Helical" evidence="8">
    <location>
        <begin position="361"/>
        <end position="378"/>
    </location>
</feature>
<dbReference type="RefSeq" id="XP_045267017.1">
    <property type="nucleotide sequence ID" value="XM_045407572.1"/>
</dbReference>
<feature type="transmembrane region" description="Helical" evidence="8">
    <location>
        <begin position="58"/>
        <end position="76"/>
    </location>
</feature>
<feature type="transmembrane region" description="Helical" evidence="8">
    <location>
        <begin position="385"/>
        <end position="404"/>
    </location>
</feature>
<feature type="transmembrane region" description="Helical" evidence="8">
    <location>
        <begin position="112"/>
        <end position="129"/>
    </location>
</feature>
<evidence type="ECO:0000256" key="6">
    <source>
        <dbReference type="ARBA" id="ARBA00023136"/>
    </source>
</evidence>
<dbReference type="InterPro" id="IPR003663">
    <property type="entry name" value="Sugar/inositol_transpt"/>
</dbReference>
<evidence type="ECO:0000256" key="1">
    <source>
        <dbReference type="ARBA" id="ARBA00004141"/>
    </source>
</evidence>
<comment type="subcellular location">
    <subcellularLocation>
        <location evidence="1">Membrane</location>
        <topology evidence="1">Multi-pass membrane protein</topology>
    </subcellularLocation>
</comment>
<keyword evidence="11" id="KW-1185">Reference proteome</keyword>
<keyword evidence="6 8" id="KW-0472">Membrane</keyword>
<reference evidence="10" key="2">
    <citation type="submission" date="2020-03" db="EMBL/GenBank/DDBJ databases">
        <authorList>
            <person name="Fu F.-F."/>
            <person name="Chen J."/>
        </authorList>
    </citation>
    <scope>NUCLEOTIDE SEQUENCE</scope>
    <source>
        <strain evidence="10">Lc1</strain>
    </source>
</reference>
<evidence type="ECO:0000313" key="11">
    <source>
        <dbReference type="Proteomes" id="UP000613401"/>
    </source>
</evidence>
<dbReference type="Gene3D" id="1.20.1250.20">
    <property type="entry name" value="MFS general substrate transporter like domains"/>
    <property type="match status" value="1"/>
</dbReference>
<evidence type="ECO:0000313" key="10">
    <source>
        <dbReference type="EMBL" id="KAF3807858.1"/>
    </source>
</evidence>
<feature type="transmembrane region" description="Helical" evidence="8">
    <location>
        <begin position="199"/>
        <end position="221"/>
    </location>
</feature>